<dbReference type="KEGG" id="cbar:PATL70BA_0473"/>
<comment type="subcellular location">
    <subcellularLocation>
        <location evidence="1 4">Bacterial flagellum basal body</location>
    </subcellularLocation>
</comment>
<evidence type="ECO:0000256" key="2">
    <source>
        <dbReference type="ARBA" id="ARBA00009272"/>
    </source>
</evidence>
<keyword evidence="6" id="KW-0969">Cilium</keyword>
<dbReference type="OrthoDB" id="9812413at2"/>
<name>A0A3P7PBR3_9FIRM</name>
<dbReference type="Proteomes" id="UP000279029">
    <property type="component" value="Chromosome"/>
</dbReference>
<evidence type="ECO:0000256" key="1">
    <source>
        <dbReference type="ARBA" id="ARBA00004117"/>
    </source>
</evidence>
<evidence type="ECO:0000256" key="5">
    <source>
        <dbReference type="NCBIfam" id="TIGR00205"/>
    </source>
</evidence>
<dbReference type="NCBIfam" id="TIGR00205">
    <property type="entry name" value="fliE"/>
    <property type="match status" value="1"/>
</dbReference>
<dbReference type="EMBL" id="LR130778">
    <property type="protein sequence ID" value="VDN46328.1"/>
    <property type="molecule type" value="Genomic_DNA"/>
</dbReference>
<accession>A0A3P7PBR3</accession>
<dbReference type="Pfam" id="PF02049">
    <property type="entry name" value="FliE"/>
    <property type="match status" value="1"/>
</dbReference>
<evidence type="ECO:0000313" key="7">
    <source>
        <dbReference type="Proteomes" id="UP000279029"/>
    </source>
</evidence>
<proteinExistence type="inferred from homology"/>
<evidence type="ECO:0000313" key="6">
    <source>
        <dbReference type="EMBL" id="VDN46328.1"/>
    </source>
</evidence>
<dbReference type="GO" id="GO:0003774">
    <property type="term" value="F:cytoskeletal motor activity"/>
    <property type="evidence" value="ECO:0007669"/>
    <property type="project" value="InterPro"/>
</dbReference>
<dbReference type="PANTHER" id="PTHR34653">
    <property type="match status" value="1"/>
</dbReference>
<dbReference type="RefSeq" id="WP_125135858.1">
    <property type="nucleotide sequence ID" value="NZ_LR130778.1"/>
</dbReference>
<reference evidence="6 7" key="1">
    <citation type="submission" date="2018-09" db="EMBL/GenBank/DDBJ databases">
        <authorList>
            <person name="Postec A."/>
        </authorList>
    </citation>
    <scope>NUCLEOTIDE SEQUENCE [LARGE SCALE GENOMIC DNA]</scope>
    <source>
        <strain evidence="6">70B-A</strain>
    </source>
</reference>
<keyword evidence="6" id="KW-0966">Cell projection</keyword>
<organism evidence="6 7">
    <name type="scientific">Petrocella atlantisensis</name>
    <dbReference type="NCBI Taxonomy" id="2173034"/>
    <lineage>
        <taxon>Bacteria</taxon>
        <taxon>Bacillati</taxon>
        <taxon>Bacillota</taxon>
        <taxon>Clostridia</taxon>
        <taxon>Lachnospirales</taxon>
        <taxon>Vallitaleaceae</taxon>
        <taxon>Petrocella</taxon>
    </lineage>
</organism>
<gene>
    <name evidence="4 6" type="primary">fliE</name>
    <name evidence="6" type="ORF">PATL70BA_0473</name>
</gene>
<keyword evidence="3 4" id="KW-0975">Bacterial flagellum</keyword>
<dbReference type="PANTHER" id="PTHR34653:SF1">
    <property type="entry name" value="FLAGELLAR HOOK-BASAL BODY COMPLEX PROTEIN FLIE"/>
    <property type="match status" value="1"/>
</dbReference>
<comment type="similarity">
    <text evidence="2 4">Belongs to the FliE family.</text>
</comment>
<dbReference type="InterPro" id="IPR001624">
    <property type="entry name" value="FliE"/>
</dbReference>
<evidence type="ECO:0000256" key="4">
    <source>
        <dbReference type="HAMAP-Rule" id="MF_00724"/>
    </source>
</evidence>
<dbReference type="AlphaFoldDB" id="A0A3P7PBR3"/>
<protein>
    <recommendedName>
        <fullName evidence="4 5">Flagellar hook-basal body complex protein FliE</fullName>
    </recommendedName>
</protein>
<sequence length="100" mass="11224">MNIQPVNQIQSMMAPGKTEVDFKEQSPFKALFDAAMGNLEDTNNLTKKADQMSIDFAVGKIDNIADVMVAQEKASIALQYTVQLRNKLLDAYNEIMRIQL</sequence>
<keyword evidence="6" id="KW-0282">Flagellum</keyword>
<keyword evidence="7" id="KW-1185">Reference proteome</keyword>
<dbReference type="GO" id="GO:0005198">
    <property type="term" value="F:structural molecule activity"/>
    <property type="evidence" value="ECO:0007669"/>
    <property type="project" value="UniProtKB-UniRule"/>
</dbReference>
<evidence type="ECO:0000256" key="3">
    <source>
        <dbReference type="ARBA" id="ARBA00023143"/>
    </source>
</evidence>
<dbReference type="GO" id="GO:0071973">
    <property type="term" value="P:bacterial-type flagellum-dependent cell motility"/>
    <property type="evidence" value="ECO:0007669"/>
    <property type="project" value="InterPro"/>
</dbReference>
<dbReference type="GO" id="GO:0009425">
    <property type="term" value="C:bacterial-type flagellum basal body"/>
    <property type="evidence" value="ECO:0007669"/>
    <property type="project" value="UniProtKB-SubCell"/>
</dbReference>
<dbReference type="HAMAP" id="MF_00724">
    <property type="entry name" value="FliE"/>
    <property type="match status" value="1"/>
</dbReference>